<accession>A0ABU2UKJ2</accession>
<dbReference type="Gene3D" id="2.60.40.290">
    <property type="match status" value="1"/>
</dbReference>
<evidence type="ECO:0008006" key="5">
    <source>
        <dbReference type="Google" id="ProtNLM"/>
    </source>
</evidence>
<evidence type="ECO:0000256" key="2">
    <source>
        <dbReference type="SAM" id="MobiDB-lite"/>
    </source>
</evidence>
<reference evidence="3" key="1">
    <citation type="submission" date="2024-05" db="EMBL/GenBank/DDBJ databases">
        <title>30 novel species of actinomycetes from the DSMZ collection.</title>
        <authorList>
            <person name="Nouioui I."/>
        </authorList>
    </citation>
    <scope>NUCLEOTIDE SEQUENCE</scope>
    <source>
        <strain evidence="3">DSM 41014</strain>
    </source>
</reference>
<keyword evidence="4" id="KW-1185">Reference proteome</keyword>
<name>A0ABU2UKJ2_9ACTN</name>
<protein>
    <recommendedName>
        <fullName evidence="5">Cellulose-binding protein</fullName>
    </recommendedName>
</protein>
<evidence type="ECO:0000313" key="4">
    <source>
        <dbReference type="Proteomes" id="UP001180489"/>
    </source>
</evidence>
<dbReference type="RefSeq" id="WP_311635545.1">
    <property type="nucleotide sequence ID" value="NZ_JAVRFF010000017.1"/>
</dbReference>
<dbReference type="EMBL" id="JAVRFF010000017">
    <property type="protein sequence ID" value="MDT0473765.1"/>
    <property type="molecule type" value="Genomic_DNA"/>
</dbReference>
<feature type="compositionally biased region" description="Gly residues" evidence="2">
    <location>
        <begin position="550"/>
        <end position="587"/>
    </location>
</feature>
<dbReference type="InterPro" id="IPR012291">
    <property type="entry name" value="CBM2_carb-bd_dom_sf"/>
</dbReference>
<proteinExistence type="predicted"/>
<comment type="caution">
    <text evidence="3">The sequence shown here is derived from an EMBL/GenBank/DDBJ whole genome shotgun (WGS) entry which is preliminary data.</text>
</comment>
<feature type="region of interest" description="Disordered" evidence="2">
    <location>
        <begin position="267"/>
        <end position="293"/>
    </location>
</feature>
<keyword evidence="1" id="KW-0624">Polysaccharide degradation</keyword>
<evidence type="ECO:0000256" key="1">
    <source>
        <dbReference type="ARBA" id="ARBA00023326"/>
    </source>
</evidence>
<evidence type="ECO:0000313" key="3">
    <source>
        <dbReference type="EMBL" id="MDT0473765.1"/>
    </source>
</evidence>
<feature type="compositionally biased region" description="Basic and acidic residues" evidence="2">
    <location>
        <begin position="525"/>
        <end position="534"/>
    </location>
</feature>
<dbReference type="Proteomes" id="UP001180489">
    <property type="component" value="Unassembled WGS sequence"/>
</dbReference>
<keyword evidence="1" id="KW-0119">Carbohydrate metabolism</keyword>
<feature type="compositionally biased region" description="Basic and acidic residues" evidence="2">
    <location>
        <begin position="353"/>
        <end position="363"/>
    </location>
</feature>
<sequence length="587" mass="59465">MSNWLPSRPPERHSVIESAPRDPVIGLRLWEDRRGPVLAYAGLCTRDRAAAVELADQVVRFGGCAPRGDRSWLDGLPSVPVAVQTVLDTAAGWAATPAGQRLLAPDLLTWFDTEGADRGGWADPQPLAVRGLRAMGADDAELLWWSGVEGVPVDELARRLGRRSVEVATEVDRVREEFRERCRLAHGLHLADPVCRSYAGLLDATARESAPSTPVGLLQHLDTCAECRTAFTCLSLDGAPLSPVIAAAALRWKGRTYVARRRRQLAAAPTVAVPSPSPVPAGRRRAGAPVDRGDRPLLVAGAAVALVLVVTGACVWCDSPRDGGSTPKAGVGAEFHGGGLTASPSADPSGPERPGHGPGRETGRGSSVRPAGDNTPVPAGDDSARPAPPPPADAVCRALFGVRDPWADPVEAALVLRAGRALEGGWSVTFVLARGVEIHGVRGGRAVRDGRVVRVTAGPDAAAVAADAALDLGLALSGAPDGGWLSGVRVDGRPCSLTTTTPPQTEEPPRGGGDGGREGDDDGDGEGRGGEDGRGSGSGHGSGEGHGDGGRGGGDGGGGGGRDGGDGGGGRGGGDGGGGGGGGGGGW</sequence>
<feature type="region of interest" description="Disordered" evidence="2">
    <location>
        <begin position="323"/>
        <end position="391"/>
    </location>
</feature>
<organism evidence="3 4">
    <name type="scientific">Streptomyces hintoniae</name>
    <dbReference type="NCBI Taxonomy" id="3075521"/>
    <lineage>
        <taxon>Bacteria</taxon>
        <taxon>Bacillati</taxon>
        <taxon>Actinomycetota</taxon>
        <taxon>Actinomycetes</taxon>
        <taxon>Kitasatosporales</taxon>
        <taxon>Streptomycetaceae</taxon>
        <taxon>Streptomyces</taxon>
    </lineage>
</organism>
<gene>
    <name evidence="3" type="ORF">RM863_16670</name>
</gene>
<feature type="region of interest" description="Disordered" evidence="2">
    <location>
        <begin position="483"/>
        <end position="587"/>
    </location>
</feature>